<protein>
    <submittedName>
        <fullName evidence="2">Uncharacterized protein</fullName>
    </submittedName>
</protein>
<feature type="region of interest" description="Disordered" evidence="1">
    <location>
        <begin position="1"/>
        <end position="37"/>
    </location>
</feature>
<organism evidence="2">
    <name type="scientific">Tanacetum cinerariifolium</name>
    <name type="common">Dalmatian daisy</name>
    <name type="synonym">Chrysanthemum cinerariifolium</name>
    <dbReference type="NCBI Taxonomy" id="118510"/>
    <lineage>
        <taxon>Eukaryota</taxon>
        <taxon>Viridiplantae</taxon>
        <taxon>Streptophyta</taxon>
        <taxon>Embryophyta</taxon>
        <taxon>Tracheophyta</taxon>
        <taxon>Spermatophyta</taxon>
        <taxon>Magnoliopsida</taxon>
        <taxon>eudicotyledons</taxon>
        <taxon>Gunneridae</taxon>
        <taxon>Pentapetalae</taxon>
        <taxon>asterids</taxon>
        <taxon>campanulids</taxon>
        <taxon>Asterales</taxon>
        <taxon>Asteraceae</taxon>
        <taxon>Asteroideae</taxon>
        <taxon>Anthemideae</taxon>
        <taxon>Anthemidinae</taxon>
        <taxon>Tanacetum</taxon>
    </lineage>
</organism>
<evidence type="ECO:0000256" key="1">
    <source>
        <dbReference type="SAM" id="MobiDB-lite"/>
    </source>
</evidence>
<proteinExistence type="predicted"/>
<gene>
    <name evidence="2" type="ORF">Tci_099946</name>
</gene>
<feature type="region of interest" description="Disordered" evidence="1">
    <location>
        <begin position="160"/>
        <end position="202"/>
    </location>
</feature>
<dbReference type="AlphaFoldDB" id="A0A699GN55"/>
<name>A0A699GN55_TANCI</name>
<accession>A0A699GN55</accession>
<evidence type="ECO:0000313" key="2">
    <source>
        <dbReference type="EMBL" id="GEV27969.1"/>
    </source>
</evidence>
<sequence length="249" mass="27598">MQEIFNVTQPRPGNSNMRLQQASQEFSSAGRSANATRSGTVISTGHVGKTWVLSGIDFGLVIPVMDVTDNITNNGNETTLIAGRKKKPKSPPLWNISAHLVFVELCLNVARIGNKMGSHFNKARKIIDASLEWWDEKIKDTNTVGDRNKLPLDCRLVDEDEKHQEGKGDDKAPLFPASSSSKRKKSNGSGRSTKGKNSVTSEFDERLDSVINALSSRSTQSFPPHKLISSAQDWMNIVTQFPEFRERTN</sequence>
<feature type="compositionally biased region" description="Basic and acidic residues" evidence="1">
    <location>
        <begin position="160"/>
        <end position="172"/>
    </location>
</feature>
<feature type="compositionally biased region" description="Low complexity" evidence="1">
    <location>
        <begin position="187"/>
        <end position="198"/>
    </location>
</feature>
<dbReference type="EMBL" id="BKCJ010019189">
    <property type="protein sequence ID" value="GEV27969.1"/>
    <property type="molecule type" value="Genomic_DNA"/>
</dbReference>
<reference evidence="2" key="1">
    <citation type="journal article" date="2019" name="Sci. Rep.">
        <title>Draft genome of Tanacetum cinerariifolium, the natural source of mosquito coil.</title>
        <authorList>
            <person name="Yamashiro T."/>
            <person name="Shiraishi A."/>
            <person name="Satake H."/>
            <person name="Nakayama K."/>
        </authorList>
    </citation>
    <scope>NUCLEOTIDE SEQUENCE</scope>
</reference>
<comment type="caution">
    <text evidence="2">The sequence shown here is derived from an EMBL/GenBank/DDBJ whole genome shotgun (WGS) entry which is preliminary data.</text>
</comment>